<dbReference type="InterPro" id="IPR007627">
    <property type="entry name" value="RNA_pol_sigma70_r2"/>
</dbReference>
<keyword evidence="2" id="KW-0805">Transcription regulation</keyword>
<evidence type="ECO:0000313" key="6">
    <source>
        <dbReference type="EMBL" id="UXI69756.1"/>
    </source>
</evidence>
<dbReference type="SUPFAM" id="SSF88659">
    <property type="entry name" value="Sigma3 and sigma4 domains of RNA polymerase sigma factors"/>
    <property type="match status" value="1"/>
</dbReference>
<dbReference type="InterPro" id="IPR014284">
    <property type="entry name" value="RNA_pol_sigma-70_dom"/>
</dbReference>
<dbReference type="RefSeq" id="WP_261696709.1">
    <property type="nucleotide sequence ID" value="NZ_CP104694.1"/>
</dbReference>
<keyword evidence="4" id="KW-0804">Transcription</keyword>
<dbReference type="Pfam" id="PF04542">
    <property type="entry name" value="Sigma70_r2"/>
    <property type="match status" value="1"/>
</dbReference>
<evidence type="ECO:0000259" key="5">
    <source>
        <dbReference type="Pfam" id="PF04542"/>
    </source>
</evidence>
<dbReference type="Proteomes" id="UP001064632">
    <property type="component" value="Chromosome"/>
</dbReference>
<dbReference type="InterPro" id="IPR013324">
    <property type="entry name" value="RNA_pol_sigma_r3/r4-like"/>
</dbReference>
<dbReference type="SUPFAM" id="SSF88946">
    <property type="entry name" value="Sigma2 domain of RNA polymerase sigma factors"/>
    <property type="match status" value="1"/>
</dbReference>
<keyword evidence="3" id="KW-0731">Sigma factor</keyword>
<proteinExistence type="inferred from homology"/>
<keyword evidence="7" id="KW-1185">Reference proteome</keyword>
<accession>A0ABY6BIB8</accession>
<dbReference type="InterPro" id="IPR036388">
    <property type="entry name" value="WH-like_DNA-bd_sf"/>
</dbReference>
<evidence type="ECO:0000313" key="7">
    <source>
        <dbReference type="Proteomes" id="UP001064632"/>
    </source>
</evidence>
<comment type="similarity">
    <text evidence="1">Belongs to the sigma-70 factor family. ECF subfamily.</text>
</comment>
<evidence type="ECO:0000256" key="4">
    <source>
        <dbReference type="ARBA" id="ARBA00023163"/>
    </source>
</evidence>
<dbReference type="InterPro" id="IPR039425">
    <property type="entry name" value="RNA_pol_sigma-70-like"/>
</dbReference>
<feature type="domain" description="RNA polymerase sigma-70 region 2" evidence="5">
    <location>
        <begin position="34"/>
        <end position="103"/>
    </location>
</feature>
<sequence length="198" mass="22341">MPNGLDLASVPASAVDAELVARIASGDRLAERALVQRYIRPILAVLNQRLHQPELARDLAQETFIIAMERLRGDGVDDPERLAGFLRQTAINLAIGEKRKVQRRRTDADSDGLAAAVDDSAGPLALLEQQQVTTLVRQLIAELPVPRDRDLLWRHYVLDHDKADLCRDYELSAEHFDRVLHRARSRLRELAERNHTVP</sequence>
<dbReference type="PANTHER" id="PTHR43133">
    <property type="entry name" value="RNA POLYMERASE ECF-TYPE SIGMA FACTO"/>
    <property type="match status" value="1"/>
</dbReference>
<evidence type="ECO:0000256" key="2">
    <source>
        <dbReference type="ARBA" id="ARBA00023015"/>
    </source>
</evidence>
<dbReference type="Gene3D" id="1.10.10.10">
    <property type="entry name" value="Winged helix-like DNA-binding domain superfamily/Winged helix DNA-binding domain"/>
    <property type="match status" value="1"/>
</dbReference>
<protein>
    <submittedName>
        <fullName evidence="6">Sigma-70 family RNA polymerase sigma factor</fullName>
    </submittedName>
</protein>
<organism evidence="6 7">
    <name type="scientific">Tahibacter amnicola</name>
    <dbReference type="NCBI Taxonomy" id="2976241"/>
    <lineage>
        <taxon>Bacteria</taxon>
        <taxon>Pseudomonadati</taxon>
        <taxon>Pseudomonadota</taxon>
        <taxon>Gammaproteobacteria</taxon>
        <taxon>Lysobacterales</taxon>
        <taxon>Rhodanobacteraceae</taxon>
        <taxon>Tahibacter</taxon>
    </lineage>
</organism>
<dbReference type="NCBIfam" id="TIGR02937">
    <property type="entry name" value="sigma70-ECF"/>
    <property type="match status" value="1"/>
</dbReference>
<evidence type="ECO:0000256" key="1">
    <source>
        <dbReference type="ARBA" id="ARBA00010641"/>
    </source>
</evidence>
<evidence type="ECO:0000256" key="3">
    <source>
        <dbReference type="ARBA" id="ARBA00023082"/>
    </source>
</evidence>
<dbReference type="InterPro" id="IPR013325">
    <property type="entry name" value="RNA_pol_sigma_r2"/>
</dbReference>
<dbReference type="Gene3D" id="1.10.1740.10">
    <property type="match status" value="1"/>
</dbReference>
<name>A0ABY6BIB8_9GAMM</name>
<dbReference type="EMBL" id="CP104694">
    <property type="protein sequence ID" value="UXI69756.1"/>
    <property type="molecule type" value="Genomic_DNA"/>
</dbReference>
<dbReference type="PANTHER" id="PTHR43133:SF51">
    <property type="entry name" value="RNA POLYMERASE SIGMA FACTOR"/>
    <property type="match status" value="1"/>
</dbReference>
<reference evidence="6" key="1">
    <citation type="submission" date="2022-09" db="EMBL/GenBank/DDBJ databases">
        <title>Tahibacter sp. nov., isolated from a fresh water.</title>
        <authorList>
            <person name="Baek J.H."/>
            <person name="Lee J.K."/>
            <person name="Kim J.M."/>
            <person name="Jeon C.O."/>
        </authorList>
    </citation>
    <scope>NUCLEOTIDE SEQUENCE</scope>
    <source>
        <strain evidence="6">W38</strain>
    </source>
</reference>
<gene>
    <name evidence="6" type="ORF">N4264_09025</name>
</gene>